<name>A0ABU5S2R0_9BACT</name>
<evidence type="ECO:0000313" key="3">
    <source>
        <dbReference type="Proteomes" id="UP001303899"/>
    </source>
</evidence>
<gene>
    <name evidence="2" type="ORF">VB776_07655</name>
</gene>
<sequence>MKKSHYLLLGILLSFTSHAAVIDPSNLAQNIAQVIQSKLMSKIEGDHKEIANSQLKTENQTTADVIGMNSTEKTRLNLEMAEFNYNNNPSDLIKNYYEKDMNIRGRNQAVLTHLQQVKNYFQQVIIPFINPLQKQLYITRFNGLYQGIISIDTRYQPFTNTQGNTNPISFDTNPASYTNQGETGSGLGTQVNTKGIENSFNAATQSVTNQLATLSTLKSEFENSDGSEEIKLAVLEQHLIQFGNTQALNNFYQTLQAGGNLGNVFNNLESSLSNSIDELASNFQDQMVSTLSDALGVNLGGIFGGSANEKGKGQTVEIKAKLGRLSDIDRIQLINKQVDLYTKIDSEINKLNAELITLKQQHETAQFSKDNKFNVSDFYKKSGAMDAGKMMNFDQ</sequence>
<dbReference type="Proteomes" id="UP001303899">
    <property type="component" value="Unassembled WGS sequence"/>
</dbReference>
<protein>
    <submittedName>
        <fullName evidence="2">Uncharacterized protein</fullName>
    </submittedName>
</protein>
<evidence type="ECO:0000256" key="1">
    <source>
        <dbReference type="SAM" id="SignalP"/>
    </source>
</evidence>
<dbReference type="RefSeq" id="WP_323327671.1">
    <property type="nucleotide sequence ID" value="NZ_JAYGIL010000007.1"/>
</dbReference>
<keyword evidence="1" id="KW-0732">Signal</keyword>
<reference evidence="2 3" key="1">
    <citation type="submission" date="2023-12" db="EMBL/GenBank/DDBJ databases">
        <title>Novel species of the genus Arcicella isolated from rivers.</title>
        <authorList>
            <person name="Lu H."/>
        </authorList>
    </citation>
    <scope>NUCLEOTIDE SEQUENCE [LARGE SCALE GENOMIC DNA]</scope>
    <source>
        <strain evidence="2 3">DC2W</strain>
    </source>
</reference>
<accession>A0ABU5S2R0</accession>
<feature type="chain" id="PRO_5047337841" evidence="1">
    <location>
        <begin position="20"/>
        <end position="395"/>
    </location>
</feature>
<comment type="caution">
    <text evidence="2">The sequence shown here is derived from an EMBL/GenBank/DDBJ whole genome shotgun (WGS) entry which is preliminary data.</text>
</comment>
<feature type="signal peptide" evidence="1">
    <location>
        <begin position="1"/>
        <end position="19"/>
    </location>
</feature>
<proteinExistence type="predicted"/>
<evidence type="ECO:0000313" key="2">
    <source>
        <dbReference type="EMBL" id="MEA5402784.1"/>
    </source>
</evidence>
<dbReference type="EMBL" id="JAYGIL010000007">
    <property type="protein sequence ID" value="MEA5402784.1"/>
    <property type="molecule type" value="Genomic_DNA"/>
</dbReference>
<keyword evidence="3" id="KW-1185">Reference proteome</keyword>
<organism evidence="2 3">
    <name type="scientific">Arcicella gelida</name>
    <dbReference type="NCBI Taxonomy" id="2984195"/>
    <lineage>
        <taxon>Bacteria</taxon>
        <taxon>Pseudomonadati</taxon>
        <taxon>Bacteroidota</taxon>
        <taxon>Cytophagia</taxon>
        <taxon>Cytophagales</taxon>
        <taxon>Flectobacillaceae</taxon>
        <taxon>Arcicella</taxon>
    </lineage>
</organism>